<evidence type="ECO:0000256" key="1">
    <source>
        <dbReference type="ARBA" id="ARBA00009477"/>
    </source>
</evidence>
<organism evidence="5 6">
    <name type="scientific">Immundisolibacter cernigliae</name>
    <dbReference type="NCBI Taxonomy" id="1810504"/>
    <lineage>
        <taxon>Bacteria</taxon>
        <taxon>Pseudomonadati</taxon>
        <taxon>Pseudomonadota</taxon>
        <taxon>Gammaproteobacteria</taxon>
        <taxon>Immundisolibacterales</taxon>
        <taxon>Immundisolibacteraceae</taxon>
        <taxon>Immundisolibacter</taxon>
    </lineage>
</organism>
<dbReference type="PANTHER" id="PTHR30469:SF15">
    <property type="entry name" value="HLYD FAMILY OF SECRETION PROTEINS"/>
    <property type="match status" value="1"/>
</dbReference>
<dbReference type="Pfam" id="PF25973">
    <property type="entry name" value="BSH_CzcB"/>
    <property type="match status" value="1"/>
</dbReference>
<dbReference type="PANTHER" id="PTHR30469">
    <property type="entry name" value="MULTIDRUG RESISTANCE PROTEIN MDTA"/>
    <property type="match status" value="1"/>
</dbReference>
<reference evidence="6" key="1">
    <citation type="submission" date="2016-03" db="EMBL/GenBank/DDBJ databases">
        <title>Complete genome sequence of Solimmundus cernigliae, representing a novel lineage of polycyclic aromatic hydrocarbon degraders within the Gammaproteobacteria.</title>
        <authorList>
            <person name="Singleton D.R."/>
            <person name="Dickey A.N."/>
            <person name="Scholl E.H."/>
            <person name="Wright F.A."/>
            <person name="Aitken M.D."/>
        </authorList>
    </citation>
    <scope>NUCLEOTIDE SEQUENCE [LARGE SCALE GENOMIC DNA]</scope>
    <source>
        <strain evidence="6">TR3.2</strain>
    </source>
</reference>
<proteinExistence type="inferred from homology"/>
<dbReference type="Pfam" id="PF25954">
    <property type="entry name" value="Beta-barrel_RND_2"/>
    <property type="match status" value="1"/>
</dbReference>
<dbReference type="InterPro" id="IPR058627">
    <property type="entry name" value="MdtA-like_C"/>
</dbReference>
<dbReference type="Pfam" id="PF25967">
    <property type="entry name" value="RND-MFP_C"/>
    <property type="match status" value="1"/>
</dbReference>
<dbReference type="STRING" id="1810504.PG2T_15125"/>
<dbReference type="Gene3D" id="2.40.50.100">
    <property type="match status" value="1"/>
</dbReference>
<dbReference type="Gene3D" id="2.40.30.170">
    <property type="match status" value="1"/>
</dbReference>
<dbReference type="SUPFAM" id="SSF111369">
    <property type="entry name" value="HlyD-like secretion proteins"/>
    <property type="match status" value="1"/>
</dbReference>
<dbReference type="InterPro" id="IPR058792">
    <property type="entry name" value="Beta-barrel_RND_2"/>
</dbReference>
<feature type="domain" description="Multidrug resistance protein MdtA-like C-terminal permuted SH3" evidence="3">
    <location>
        <begin position="253"/>
        <end position="309"/>
    </location>
</feature>
<dbReference type="InterPro" id="IPR006143">
    <property type="entry name" value="RND_pump_MFP"/>
</dbReference>
<dbReference type="InterPro" id="IPR058647">
    <property type="entry name" value="BSH_CzcB-like"/>
</dbReference>
<accession>A0A1B1YWZ5</accession>
<dbReference type="Gene3D" id="1.10.287.470">
    <property type="entry name" value="Helix hairpin bin"/>
    <property type="match status" value="1"/>
</dbReference>
<keyword evidence="6" id="KW-1185">Reference proteome</keyword>
<name>A0A1B1YWZ5_9GAMM</name>
<comment type="similarity">
    <text evidence="1">Belongs to the membrane fusion protein (MFP) (TC 8.A.1) family.</text>
</comment>
<protein>
    <submittedName>
        <fullName evidence="5">Uncharacterized protein</fullName>
    </submittedName>
</protein>
<feature type="domain" description="CusB-like beta-barrel" evidence="2">
    <location>
        <begin position="176"/>
        <end position="231"/>
    </location>
</feature>
<sequence length="321" mass="33545">MRAVQVPAAGEFAAQQRYAARIEARHETVLAFQVSGRVSARQAEVGDTVAAGAVLARIDSTDLRLRVRELSARLSASRAERGDAGAALRRANELRPKGFVSQADFDRATYRDQAAAAQVAALTAQLQLARRDLAYAALTAPTAGVITARMIEAGQVVSAGQPAFSLAQAGQIEAVFDLPEHQRAGLPDTVQVTLWTQPDHPLTAKVREIAPQAADGSRTYRVRTTLPVTDGPPPGLGSSATVAFAGPVALPAIPSAAVLKRDDGQPAVWVVDTNGAVRLRPVTLGPVQGDRVSIADGLGAGDWVVTAGVHDLRDGQAVSLP</sequence>
<evidence type="ECO:0000259" key="4">
    <source>
        <dbReference type="Pfam" id="PF25973"/>
    </source>
</evidence>
<dbReference type="AlphaFoldDB" id="A0A1B1YWZ5"/>
<dbReference type="GO" id="GO:1990281">
    <property type="term" value="C:efflux pump complex"/>
    <property type="evidence" value="ECO:0007669"/>
    <property type="project" value="TreeGrafter"/>
</dbReference>
<evidence type="ECO:0000259" key="2">
    <source>
        <dbReference type="Pfam" id="PF25954"/>
    </source>
</evidence>
<dbReference type="EMBL" id="CP014671">
    <property type="protein sequence ID" value="ANX05384.1"/>
    <property type="molecule type" value="Genomic_DNA"/>
</dbReference>
<dbReference type="Proteomes" id="UP000092952">
    <property type="component" value="Chromosome"/>
</dbReference>
<feature type="domain" description="CzcB-like barrel-sandwich hybrid" evidence="4">
    <location>
        <begin position="31"/>
        <end position="167"/>
    </location>
</feature>
<dbReference type="GO" id="GO:0015562">
    <property type="term" value="F:efflux transmembrane transporter activity"/>
    <property type="evidence" value="ECO:0007669"/>
    <property type="project" value="TreeGrafter"/>
</dbReference>
<gene>
    <name evidence="5" type="ORF">PG2T_15125</name>
</gene>
<dbReference type="NCBIfam" id="TIGR01730">
    <property type="entry name" value="RND_mfp"/>
    <property type="match status" value="1"/>
</dbReference>
<evidence type="ECO:0000313" key="5">
    <source>
        <dbReference type="EMBL" id="ANX05384.1"/>
    </source>
</evidence>
<evidence type="ECO:0000313" key="6">
    <source>
        <dbReference type="Proteomes" id="UP000092952"/>
    </source>
</evidence>
<dbReference type="InParanoid" id="A0A1B1YWZ5"/>
<dbReference type="KEGG" id="gbi:PG2T_15125"/>
<evidence type="ECO:0000259" key="3">
    <source>
        <dbReference type="Pfam" id="PF25967"/>
    </source>
</evidence>
<dbReference type="Gene3D" id="2.40.420.20">
    <property type="match status" value="1"/>
</dbReference>